<feature type="compositionally biased region" description="Basic and acidic residues" evidence="1">
    <location>
        <begin position="68"/>
        <end position="77"/>
    </location>
</feature>
<feature type="region of interest" description="Disordered" evidence="1">
    <location>
        <begin position="24"/>
        <end position="129"/>
    </location>
</feature>
<dbReference type="Proteomes" id="UP001642406">
    <property type="component" value="Unassembled WGS sequence"/>
</dbReference>
<evidence type="ECO:0000313" key="3">
    <source>
        <dbReference type="Proteomes" id="UP001642406"/>
    </source>
</evidence>
<feature type="compositionally biased region" description="Polar residues" evidence="1">
    <location>
        <begin position="34"/>
        <end position="50"/>
    </location>
</feature>
<reference evidence="2 3" key="1">
    <citation type="submission" date="2024-01" db="EMBL/GenBank/DDBJ databases">
        <authorList>
            <person name="Allen C."/>
            <person name="Tagirdzhanova G."/>
        </authorList>
    </citation>
    <scope>NUCLEOTIDE SEQUENCE [LARGE SCALE GENOMIC DNA]</scope>
</reference>
<keyword evidence="3" id="KW-1185">Reference proteome</keyword>
<evidence type="ECO:0000313" key="2">
    <source>
        <dbReference type="EMBL" id="CAK7217002.1"/>
    </source>
</evidence>
<name>A0ABP0BBK4_9PEZI</name>
<proteinExistence type="predicted"/>
<organism evidence="2 3">
    <name type="scientific">Sporothrix bragantina</name>
    <dbReference type="NCBI Taxonomy" id="671064"/>
    <lineage>
        <taxon>Eukaryota</taxon>
        <taxon>Fungi</taxon>
        <taxon>Dikarya</taxon>
        <taxon>Ascomycota</taxon>
        <taxon>Pezizomycotina</taxon>
        <taxon>Sordariomycetes</taxon>
        <taxon>Sordariomycetidae</taxon>
        <taxon>Ophiostomatales</taxon>
        <taxon>Ophiostomataceae</taxon>
        <taxon>Sporothrix</taxon>
    </lineage>
</organism>
<evidence type="ECO:0000256" key="1">
    <source>
        <dbReference type="SAM" id="MobiDB-lite"/>
    </source>
</evidence>
<comment type="caution">
    <text evidence="2">The sequence shown here is derived from an EMBL/GenBank/DDBJ whole genome shotgun (WGS) entry which is preliminary data.</text>
</comment>
<sequence length="286" mass="32308">MPAPFAFPGHYWDEDKGRFFKIEATGTAPPGAPHSQQEVDAYNRRQQLVDQEQQRWNRRRQRQQLSSKGEDASHEDGSSGDVTARCKQHRRQQQQKQQQNRHHQRKPSKRARYASGSGGEPSSSSSPLMAEKIRLTLKRNALDEEDLKFVKNHLIDRHPRYGHEIGKADTGDYNRSFVGSRAARAAAAFAHGLEFKGAVPVLNEYQATNHEDNLFESRPPVMETTSAVPFDAASHYPPLLSETRITCMYVHGEEMNPGAGIVYTNYHEPGRFVGIKGQYIPVNEDG</sequence>
<accession>A0ABP0BBK4</accession>
<gene>
    <name evidence="2" type="primary">PMA1_2</name>
    <name evidence="2" type="ORF">SBRCBS47491_003014</name>
</gene>
<protein>
    <submittedName>
        <fullName evidence="2">Plasma membrane H+-ATPase</fullName>
    </submittedName>
</protein>
<feature type="compositionally biased region" description="Basic residues" evidence="1">
    <location>
        <begin position="86"/>
        <end position="112"/>
    </location>
</feature>
<dbReference type="EMBL" id="CAWUHC010000019">
    <property type="protein sequence ID" value="CAK7217002.1"/>
    <property type="molecule type" value="Genomic_DNA"/>
</dbReference>